<keyword evidence="2" id="KW-1185">Reference proteome</keyword>
<sequence length="88" mass="9296">MDTRALLALTSVPADEIALVLDTLRHKGLLVSDAGSGVHALTDRGVGDAAALWNVAMAQQQRVFGALSEPAVRHFRDVLTALCQLDAC</sequence>
<gene>
    <name evidence="1" type="ORF">LL965_08435</name>
</gene>
<evidence type="ECO:0008006" key="3">
    <source>
        <dbReference type="Google" id="ProtNLM"/>
    </source>
</evidence>
<dbReference type="EMBL" id="JAJGQJ010000014">
    <property type="protein sequence ID" value="MCC4620112.1"/>
    <property type="molecule type" value="Genomic_DNA"/>
</dbReference>
<evidence type="ECO:0000313" key="1">
    <source>
        <dbReference type="EMBL" id="MCC4620112.1"/>
    </source>
</evidence>
<comment type="caution">
    <text evidence="1">The sequence shown here is derived from an EMBL/GenBank/DDBJ whole genome shotgun (WGS) entry which is preliminary data.</text>
</comment>
<proteinExistence type="predicted"/>
<reference evidence="1 2" key="1">
    <citation type="submission" date="2021-10" db="EMBL/GenBank/DDBJ databases">
        <title>Genome sequencing of Xanthomonas strains from NCPPB.</title>
        <authorList>
            <person name="Hussein R."/>
            <person name="Harrison J."/>
            <person name="Studholme D.J."/>
            <person name="Vicente J."/>
            <person name="Grant M."/>
        </authorList>
    </citation>
    <scope>NUCLEOTIDE SEQUENCE [LARGE SCALE GENOMIC DNA]</scope>
    <source>
        <strain evidence="1 2">NCPPB 101</strain>
    </source>
</reference>
<dbReference type="Proteomes" id="UP001199206">
    <property type="component" value="Unassembled WGS sequence"/>
</dbReference>
<organism evidence="1 2">
    <name type="scientific">Xanthomonas cassavae CFBP 4642</name>
    <dbReference type="NCBI Taxonomy" id="1219375"/>
    <lineage>
        <taxon>Bacteria</taxon>
        <taxon>Pseudomonadati</taxon>
        <taxon>Pseudomonadota</taxon>
        <taxon>Gammaproteobacteria</taxon>
        <taxon>Lysobacterales</taxon>
        <taxon>Lysobacteraceae</taxon>
        <taxon>Xanthomonas</taxon>
    </lineage>
</organism>
<protein>
    <recommendedName>
        <fullName evidence="3">MarR family transcriptional regulator</fullName>
    </recommendedName>
</protein>
<evidence type="ECO:0000313" key="2">
    <source>
        <dbReference type="Proteomes" id="UP001199206"/>
    </source>
</evidence>
<name>A0ABS8HER3_9XANT</name>
<accession>A0ABS8HER3</accession>
<dbReference type="RefSeq" id="WP_200859710.1">
    <property type="nucleotide sequence ID" value="NZ_CAWLZN010000001.1"/>
</dbReference>